<evidence type="ECO:0000256" key="3">
    <source>
        <dbReference type="ARBA" id="ARBA00022833"/>
    </source>
</evidence>
<feature type="region of interest" description="Disordered" evidence="5">
    <location>
        <begin position="621"/>
        <end position="673"/>
    </location>
</feature>
<feature type="transmembrane region" description="Helical" evidence="6">
    <location>
        <begin position="913"/>
        <end position="933"/>
    </location>
</feature>
<dbReference type="InterPro" id="IPR013083">
    <property type="entry name" value="Znf_RING/FYVE/PHD"/>
</dbReference>
<organism evidence="8 9">
    <name type="scientific">Thecamonas trahens ATCC 50062</name>
    <dbReference type="NCBI Taxonomy" id="461836"/>
    <lineage>
        <taxon>Eukaryota</taxon>
        <taxon>Apusozoa</taxon>
        <taxon>Apusomonadida</taxon>
        <taxon>Apusomonadidae</taxon>
        <taxon>Thecamonas</taxon>
    </lineage>
</organism>
<keyword evidence="3 4" id="KW-0862">Zinc</keyword>
<sequence>MEAPVVGMSVLGCLVALRGSKLLLRLHGPGGPPPVAVDVEGLVRLAVLAADFAGAQRPQGHTSLSHGSLTAVVAFDAAMVVIMLCSESAADALSPSPAESRPASWLTPSLSALASLALHARAVLHFLAQNVSKASLRELIDLEALRAKQMLSSYTIHDMMRPRLAPTSGAASESGPSDPRLDVGMEDGDDDGDSIATDWGTLVSATAASSEACESPRVTKRKAQPARRRGNARQRTAANDVRDGVLAAAVAGSECVHPLLRPLELRLRALMGNPLVDAPLDVWLFAPFVDADVHGSALGLILWDMVDNELLVEWRRPNTPRAALVGPRGPGLLWAAIEDEAAVLLRYSSRRLRSRPAEHHAAAAGSDSDPLPMRHVAAISEVMALSIGATAPHHDLPGLAVLVALVEISDSLIYTLVAYLDADAAIVADDAPTPSQSPPTTQQQQLHPEHDSTSQSRHPPLDIAAAAPIDSSVLHTIADTFMLRGLHAPTKTTPRTPSSRNVFVVVTGDMLRASRNKLRPAPPPPPPPPPSKWEMFRNALAVIESDDESNDGTELKYVWDKACSRWLRAPVTTETMLPPKITSDGLIKSRMLLKPPPPPTTTRATSSAAYVGLFKHLGERGDEQRKRHQAAASSAAASGNQAGGWEWDDSEDIFATAPAPPPPAPSCPPQSLNADDLFAMQPPSSSLFSSPTATGLGDLVNLTTCTSCYALAEGLMESSCECKRVFCRDCAAEAAKRPCVFCEEELRPEANASAARIVSSLQPMLPRCPTCAALVHGMMLPSHISICTQHEPCPQGCGEAVRALDIEHHVAHDCPAVTMTCPYGCEYPRGEQGRHASAAAPVHLDRLHSHIETLEARLRSIEARPVPVRYPKDATACAGPCKEICDAMPLMLLAALATAVIACWIPSGFLNKVFITMLALGAVVVSNAGPWAARIPMRHVKLLVAGLLVVVWSSSYAVFIGIVGFAAIERMKSRCRRRVVV</sequence>
<dbReference type="PROSITE" id="PS50145">
    <property type="entry name" value="ZF_TRAF"/>
    <property type="match status" value="1"/>
</dbReference>
<feature type="domain" description="TRAF-type" evidence="7">
    <location>
        <begin position="792"/>
        <end position="825"/>
    </location>
</feature>
<feature type="region of interest" description="Disordered" evidence="5">
    <location>
        <begin position="207"/>
        <end position="237"/>
    </location>
</feature>
<keyword evidence="6" id="KW-0472">Membrane</keyword>
<keyword evidence="6" id="KW-0812">Transmembrane</keyword>
<feature type="zinc finger region" description="TRAF-type" evidence="4">
    <location>
        <begin position="792"/>
        <end position="825"/>
    </location>
</feature>
<evidence type="ECO:0000256" key="4">
    <source>
        <dbReference type="PROSITE-ProRule" id="PRU00207"/>
    </source>
</evidence>
<accession>A0A0L0DC50</accession>
<keyword evidence="9" id="KW-1185">Reference proteome</keyword>
<feature type="transmembrane region" description="Helical" evidence="6">
    <location>
        <begin position="887"/>
        <end position="906"/>
    </location>
</feature>
<evidence type="ECO:0000256" key="2">
    <source>
        <dbReference type="ARBA" id="ARBA00022771"/>
    </source>
</evidence>
<feature type="region of interest" description="Disordered" evidence="5">
    <location>
        <begin position="165"/>
        <end position="189"/>
    </location>
</feature>
<dbReference type="GeneID" id="25569867"/>
<protein>
    <recommendedName>
        <fullName evidence="7">TRAF-type domain-containing protein</fullName>
    </recommendedName>
</protein>
<evidence type="ECO:0000259" key="7">
    <source>
        <dbReference type="PROSITE" id="PS50145"/>
    </source>
</evidence>
<gene>
    <name evidence="8" type="ORF">AMSG_11952</name>
</gene>
<dbReference type="RefSeq" id="XP_013757452.1">
    <property type="nucleotide sequence ID" value="XM_013901998.1"/>
</dbReference>
<dbReference type="Gene3D" id="3.30.40.10">
    <property type="entry name" value="Zinc/RING finger domain, C3HC4 (zinc finger)"/>
    <property type="match status" value="1"/>
</dbReference>
<feature type="compositionally biased region" description="Low complexity" evidence="5">
    <location>
        <begin position="430"/>
        <end position="445"/>
    </location>
</feature>
<evidence type="ECO:0000313" key="8">
    <source>
        <dbReference type="EMBL" id="KNC49917.1"/>
    </source>
</evidence>
<keyword evidence="1 4" id="KW-0479">Metal-binding</keyword>
<keyword evidence="6" id="KW-1133">Transmembrane helix</keyword>
<dbReference type="EMBL" id="GL349458">
    <property type="protein sequence ID" value="KNC49917.1"/>
    <property type="molecule type" value="Genomic_DNA"/>
</dbReference>
<feature type="region of interest" description="Disordered" evidence="5">
    <location>
        <begin position="430"/>
        <end position="459"/>
    </location>
</feature>
<feature type="transmembrane region" description="Helical" evidence="6">
    <location>
        <begin position="945"/>
        <end position="968"/>
    </location>
</feature>
<dbReference type="GO" id="GO:0008270">
    <property type="term" value="F:zinc ion binding"/>
    <property type="evidence" value="ECO:0007669"/>
    <property type="project" value="UniProtKB-KW"/>
</dbReference>
<evidence type="ECO:0000256" key="6">
    <source>
        <dbReference type="SAM" id="Phobius"/>
    </source>
</evidence>
<evidence type="ECO:0000313" key="9">
    <source>
        <dbReference type="Proteomes" id="UP000054408"/>
    </source>
</evidence>
<feature type="compositionally biased region" description="Pro residues" evidence="5">
    <location>
        <begin position="658"/>
        <end position="668"/>
    </location>
</feature>
<dbReference type="AlphaFoldDB" id="A0A0L0DC50"/>
<evidence type="ECO:0000256" key="1">
    <source>
        <dbReference type="ARBA" id="ARBA00022723"/>
    </source>
</evidence>
<evidence type="ECO:0000256" key="5">
    <source>
        <dbReference type="SAM" id="MobiDB-lite"/>
    </source>
</evidence>
<feature type="compositionally biased region" description="Basic residues" evidence="5">
    <location>
        <begin position="218"/>
        <end position="232"/>
    </location>
</feature>
<dbReference type="Proteomes" id="UP000054408">
    <property type="component" value="Unassembled WGS sequence"/>
</dbReference>
<dbReference type="InterPro" id="IPR001293">
    <property type="entry name" value="Znf_TRAF"/>
</dbReference>
<name>A0A0L0DC50_THETB</name>
<proteinExistence type="predicted"/>
<keyword evidence="2 4" id="KW-0863">Zinc-finger</keyword>
<reference evidence="8 9" key="1">
    <citation type="submission" date="2010-05" db="EMBL/GenBank/DDBJ databases">
        <title>The Genome Sequence of Thecamonas trahens ATCC 50062.</title>
        <authorList>
            <consortium name="The Broad Institute Genome Sequencing Platform"/>
            <person name="Russ C."/>
            <person name="Cuomo C."/>
            <person name="Shea T."/>
            <person name="Young S.K."/>
            <person name="Zeng Q."/>
            <person name="Koehrsen M."/>
            <person name="Haas B."/>
            <person name="Borodovsky M."/>
            <person name="Guigo R."/>
            <person name="Alvarado L."/>
            <person name="Berlin A."/>
            <person name="Bochicchio J."/>
            <person name="Borenstein D."/>
            <person name="Chapman S."/>
            <person name="Chen Z."/>
            <person name="Freedman E."/>
            <person name="Gellesch M."/>
            <person name="Goldberg J."/>
            <person name="Griggs A."/>
            <person name="Gujja S."/>
            <person name="Heilman E."/>
            <person name="Heiman D."/>
            <person name="Hepburn T."/>
            <person name="Howarth C."/>
            <person name="Jen D."/>
            <person name="Larson L."/>
            <person name="Mehta T."/>
            <person name="Park D."/>
            <person name="Pearson M."/>
            <person name="Roberts A."/>
            <person name="Saif S."/>
            <person name="Shenoy N."/>
            <person name="Sisk P."/>
            <person name="Stolte C."/>
            <person name="Sykes S."/>
            <person name="Thomson T."/>
            <person name="Walk T."/>
            <person name="White J."/>
            <person name="Yandava C."/>
            <person name="Burger G."/>
            <person name="Gray M.W."/>
            <person name="Holland P.W.H."/>
            <person name="King N."/>
            <person name="Lang F.B.F."/>
            <person name="Roger A.J."/>
            <person name="Ruiz-Trillo I."/>
            <person name="Lander E."/>
            <person name="Nusbaum C."/>
        </authorList>
    </citation>
    <scope>NUCLEOTIDE SEQUENCE [LARGE SCALE GENOMIC DNA]</scope>
    <source>
        <strain evidence="8 9">ATCC 50062</strain>
    </source>
</reference>